<dbReference type="AlphaFoldDB" id="A0A5B7GMU3"/>
<evidence type="ECO:0000313" key="4">
    <source>
        <dbReference type="Proteomes" id="UP000324222"/>
    </source>
</evidence>
<dbReference type="EMBL" id="VSRR010016036">
    <property type="protein sequence ID" value="MPC58843.1"/>
    <property type="molecule type" value="Genomic_DNA"/>
</dbReference>
<accession>A0A5B7GMU3</accession>
<evidence type="ECO:0000256" key="2">
    <source>
        <dbReference type="SAM" id="SignalP"/>
    </source>
</evidence>
<dbReference type="Proteomes" id="UP000324222">
    <property type="component" value="Unassembled WGS sequence"/>
</dbReference>
<evidence type="ECO:0000256" key="1">
    <source>
        <dbReference type="SAM" id="MobiDB-lite"/>
    </source>
</evidence>
<keyword evidence="2" id="KW-0732">Signal</keyword>
<comment type="caution">
    <text evidence="3">The sequence shown here is derived from an EMBL/GenBank/DDBJ whole genome shotgun (WGS) entry which is preliminary data.</text>
</comment>
<evidence type="ECO:0008006" key="5">
    <source>
        <dbReference type="Google" id="ProtNLM"/>
    </source>
</evidence>
<name>A0A5B7GMU3_PORTR</name>
<feature type="signal peptide" evidence="2">
    <location>
        <begin position="1"/>
        <end position="41"/>
    </location>
</feature>
<reference evidence="3 4" key="1">
    <citation type="submission" date="2019-05" db="EMBL/GenBank/DDBJ databases">
        <title>Another draft genome of Portunus trituberculatus and its Hox gene families provides insights of decapod evolution.</title>
        <authorList>
            <person name="Jeong J.-H."/>
            <person name="Song I."/>
            <person name="Kim S."/>
            <person name="Choi T."/>
            <person name="Kim D."/>
            <person name="Ryu S."/>
            <person name="Kim W."/>
        </authorList>
    </citation>
    <scope>NUCLEOTIDE SEQUENCE [LARGE SCALE GENOMIC DNA]</scope>
    <source>
        <tissue evidence="3">Muscle</tissue>
    </source>
</reference>
<protein>
    <recommendedName>
        <fullName evidence="5">Secreted protein</fullName>
    </recommendedName>
</protein>
<sequence length="116" mass="12892">MTGNQALSTSIHSIIPSSLQSVLSHRLILFLLVLTTTPSHTQPDGKHDRIRRTKTVRNKIIKENRRRTGRPARPGRETGAPPGLCLGSARSLAPKISHQFSISPTQFLFIFSHFTV</sequence>
<gene>
    <name evidence="3" type="ORF">E2C01_052853</name>
</gene>
<proteinExistence type="predicted"/>
<keyword evidence="4" id="KW-1185">Reference proteome</keyword>
<evidence type="ECO:0000313" key="3">
    <source>
        <dbReference type="EMBL" id="MPC58843.1"/>
    </source>
</evidence>
<feature type="region of interest" description="Disordered" evidence="1">
    <location>
        <begin position="63"/>
        <end position="84"/>
    </location>
</feature>
<feature type="chain" id="PRO_5022871921" description="Secreted protein" evidence="2">
    <location>
        <begin position="42"/>
        <end position="116"/>
    </location>
</feature>
<organism evidence="3 4">
    <name type="scientific">Portunus trituberculatus</name>
    <name type="common">Swimming crab</name>
    <name type="synonym">Neptunus trituberculatus</name>
    <dbReference type="NCBI Taxonomy" id="210409"/>
    <lineage>
        <taxon>Eukaryota</taxon>
        <taxon>Metazoa</taxon>
        <taxon>Ecdysozoa</taxon>
        <taxon>Arthropoda</taxon>
        <taxon>Crustacea</taxon>
        <taxon>Multicrustacea</taxon>
        <taxon>Malacostraca</taxon>
        <taxon>Eumalacostraca</taxon>
        <taxon>Eucarida</taxon>
        <taxon>Decapoda</taxon>
        <taxon>Pleocyemata</taxon>
        <taxon>Brachyura</taxon>
        <taxon>Eubrachyura</taxon>
        <taxon>Portunoidea</taxon>
        <taxon>Portunidae</taxon>
        <taxon>Portuninae</taxon>
        <taxon>Portunus</taxon>
    </lineage>
</organism>